<dbReference type="GO" id="GO:0051260">
    <property type="term" value="P:protein homooligomerization"/>
    <property type="evidence" value="ECO:0007669"/>
    <property type="project" value="InterPro"/>
</dbReference>
<dbReference type="Proteomes" id="UP000717996">
    <property type="component" value="Unassembled WGS sequence"/>
</dbReference>
<name>A0A9P6Y9L8_RHIOR</name>
<reference evidence="3" key="1">
    <citation type="journal article" date="2020" name="Microb. Genom.">
        <title>Genetic diversity of clinical and environmental Mucorales isolates obtained from an investigation of mucormycosis cases among solid organ transplant recipients.</title>
        <authorList>
            <person name="Nguyen M.H."/>
            <person name="Kaul D."/>
            <person name="Muto C."/>
            <person name="Cheng S.J."/>
            <person name="Richter R.A."/>
            <person name="Bruno V.M."/>
            <person name="Liu G."/>
            <person name="Beyhan S."/>
            <person name="Sundermann A.J."/>
            <person name="Mounaud S."/>
            <person name="Pasculle A.W."/>
            <person name="Nierman W.C."/>
            <person name="Driscoll E."/>
            <person name="Cumbie R."/>
            <person name="Clancy C.J."/>
            <person name="Dupont C.L."/>
        </authorList>
    </citation>
    <scope>NUCLEOTIDE SEQUENCE</scope>
    <source>
        <strain evidence="3">GL16</strain>
    </source>
</reference>
<feature type="domain" description="BTB" evidence="2">
    <location>
        <begin position="139"/>
        <end position="241"/>
    </location>
</feature>
<feature type="region of interest" description="Disordered" evidence="1">
    <location>
        <begin position="1"/>
        <end position="31"/>
    </location>
</feature>
<feature type="compositionally biased region" description="Basic and acidic residues" evidence="1">
    <location>
        <begin position="96"/>
        <end position="106"/>
    </location>
</feature>
<accession>A0A9P6Y9L8</accession>
<dbReference type="AlphaFoldDB" id="A0A9P6Y9L8"/>
<dbReference type="SUPFAM" id="SSF54695">
    <property type="entry name" value="POZ domain"/>
    <property type="match status" value="1"/>
</dbReference>
<feature type="compositionally biased region" description="Basic and acidic residues" evidence="1">
    <location>
        <begin position="16"/>
        <end position="31"/>
    </location>
</feature>
<dbReference type="OrthoDB" id="2414723at2759"/>
<evidence type="ECO:0000313" key="3">
    <source>
        <dbReference type="EMBL" id="KAG1542370.1"/>
    </source>
</evidence>
<dbReference type="InterPro" id="IPR000210">
    <property type="entry name" value="BTB/POZ_dom"/>
</dbReference>
<dbReference type="CDD" id="cd18316">
    <property type="entry name" value="BTB_POZ_KCTD-like"/>
    <property type="match status" value="1"/>
</dbReference>
<dbReference type="EMBL" id="JAANIT010001080">
    <property type="protein sequence ID" value="KAG1542370.1"/>
    <property type="molecule type" value="Genomic_DNA"/>
</dbReference>
<feature type="compositionally biased region" description="Polar residues" evidence="1">
    <location>
        <begin position="1"/>
        <end position="12"/>
    </location>
</feature>
<proteinExistence type="predicted"/>
<protein>
    <recommendedName>
        <fullName evidence="2">BTB domain-containing protein</fullName>
    </recommendedName>
</protein>
<dbReference type="Gene3D" id="3.30.710.10">
    <property type="entry name" value="Potassium Channel Kv1.1, Chain A"/>
    <property type="match status" value="1"/>
</dbReference>
<dbReference type="PANTHER" id="PTHR11145">
    <property type="entry name" value="BTB/POZ DOMAIN-CONTAINING ADAPTER FOR CUL3-MEDIATED RHOA DEGRADATION PROTEIN FAMILY MEMBER"/>
    <property type="match status" value="1"/>
</dbReference>
<comment type="caution">
    <text evidence="3">The sequence shown here is derived from an EMBL/GenBank/DDBJ whole genome shotgun (WGS) entry which is preliminary data.</text>
</comment>
<evidence type="ECO:0000259" key="2">
    <source>
        <dbReference type="SMART" id="SM00225"/>
    </source>
</evidence>
<feature type="region of interest" description="Disordered" evidence="1">
    <location>
        <begin position="88"/>
        <end position="117"/>
    </location>
</feature>
<evidence type="ECO:0000256" key="1">
    <source>
        <dbReference type="SAM" id="MobiDB-lite"/>
    </source>
</evidence>
<dbReference type="InterPro" id="IPR045068">
    <property type="entry name" value="BACURD1-3"/>
</dbReference>
<sequence>MGVNQSHQLSSKLTHHASDPQRKHERNKSVNDIETLCISQKVADDVKRTHSSQSNDQIETVHMNNACEGYQPYAASELNKKELTKSHIHTSNESCKQIEETRKEDTLQPFDDENGSAKNKEQQLIENLWFEDIDNSGNSLIRLNVGGMSYCTQKSTLETSSFFEALIKTKEKIIVNSKGKQEIFINRNGKMFEYVFQYFITGKTDFLPNDLSILSCLKEEARFYQLESLRRTINQRILIESTRDSDDSCHKNKQTADTISKKFELLTFLNTQDPYWVCSRDILKHSTPNHCGKACKKFFNPDYHGWQFKDETKVVIATIEE</sequence>
<organism evidence="3 4">
    <name type="scientific">Rhizopus oryzae</name>
    <name type="common">Mucormycosis agent</name>
    <name type="synonym">Rhizopus arrhizus var. delemar</name>
    <dbReference type="NCBI Taxonomy" id="64495"/>
    <lineage>
        <taxon>Eukaryota</taxon>
        <taxon>Fungi</taxon>
        <taxon>Fungi incertae sedis</taxon>
        <taxon>Mucoromycota</taxon>
        <taxon>Mucoromycotina</taxon>
        <taxon>Mucoromycetes</taxon>
        <taxon>Mucorales</taxon>
        <taxon>Mucorineae</taxon>
        <taxon>Rhizopodaceae</taxon>
        <taxon>Rhizopus</taxon>
    </lineage>
</organism>
<gene>
    <name evidence="3" type="ORF">G6F51_007316</name>
</gene>
<dbReference type="PANTHER" id="PTHR11145:SF8">
    <property type="entry name" value="RE57120P"/>
    <property type="match status" value="1"/>
</dbReference>
<dbReference type="InterPro" id="IPR011333">
    <property type="entry name" value="SKP1/BTB/POZ_sf"/>
</dbReference>
<dbReference type="SMART" id="SM00225">
    <property type="entry name" value="BTB"/>
    <property type="match status" value="1"/>
</dbReference>
<dbReference type="Pfam" id="PF02214">
    <property type="entry name" value="BTB_2"/>
    <property type="match status" value="1"/>
</dbReference>
<dbReference type="InterPro" id="IPR003131">
    <property type="entry name" value="T1-type_BTB"/>
</dbReference>
<evidence type="ECO:0000313" key="4">
    <source>
        <dbReference type="Proteomes" id="UP000717996"/>
    </source>
</evidence>